<dbReference type="EMBL" id="FOME01000001">
    <property type="protein sequence ID" value="SFC28028.1"/>
    <property type="molecule type" value="Genomic_DNA"/>
</dbReference>
<reference evidence="5 6" key="1">
    <citation type="submission" date="2016-10" db="EMBL/GenBank/DDBJ databases">
        <authorList>
            <person name="Varghese N."/>
            <person name="Submissions S."/>
        </authorList>
    </citation>
    <scope>NUCLEOTIDE SEQUENCE [LARGE SCALE GENOMIC DNA]</scope>
    <source>
        <strain evidence="6">ATCC 20501</strain>
        <strain evidence="4 5">CGMCC 4.3529</strain>
    </source>
</reference>
<keyword evidence="2" id="KW-0472">Membrane</keyword>
<evidence type="ECO:0000313" key="3">
    <source>
        <dbReference type="EMBL" id="SEG67916.1"/>
    </source>
</evidence>
<evidence type="ECO:0000313" key="5">
    <source>
        <dbReference type="Proteomes" id="UP000199690"/>
    </source>
</evidence>
<dbReference type="Proteomes" id="UP000236729">
    <property type="component" value="Unassembled WGS sequence"/>
</dbReference>
<feature type="transmembrane region" description="Helical" evidence="2">
    <location>
        <begin position="65"/>
        <end position="86"/>
    </location>
</feature>
<dbReference type="RefSeq" id="WP_143185711.1">
    <property type="nucleotide sequence ID" value="NZ_FNVB01000004.1"/>
</dbReference>
<feature type="transmembrane region" description="Helical" evidence="2">
    <location>
        <begin position="98"/>
        <end position="115"/>
    </location>
</feature>
<keyword evidence="2" id="KW-0812">Transmembrane</keyword>
<keyword evidence="5" id="KW-1185">Reference proteome</keyword>
<reference evidence="3" key="2">
    <citation type="submission" date="2016-10" db="EMBL/GenBank/DDBJ databases">
        <authorList>
            <person name="de Groot N.N."/>
        </authorList>
    </citation>
    <scope>NUCLEOTIDE SEQUENCE [LARGE SCALE GENOMIC DNA]</scope>
    <source>
        <strain evidence="3">ATCC 20501</strain>
    </source>
</reference>
<organism evidence="3 6">
    <name type="scientific">Saccharopolyspora kobensis</name>
    <dbReference type="NCBI Taxonomy" id="146035"/>
    <lineage>
        <taxon>Bacteria</taxon>
        <taxon>Bacillati</taxon>
        <taxon>Actinomycetota</taxon>
        <taxon>Actinomycetes</taxon>
        <taxon>Pseudonocardiales</taxon>
        <taxon>Pseudonocardiaceae</taxon>
        <taxon>Saccharopolyspora</taxon>
    </lineage>
</organism>
<accession>A0A1I1I1D0</accession>
<proteinExistence type="predicted"/>
<dbReference type="Proteomes" id="UP000199690">
    <property type="component" value="Unassembled WGS sequence"/>
</dbReference>
<dbReference type="EMBL" id="FNVB01000004">
    <property type="protein sequence ID" value="SEG67916.1"/>
    <property type="molecule type" value="Genomic_DNA"/>
</dbReference>
<feature type="transmembrane region" description="Helical" evidence="2">
    <location>
        <begin position="29"/>
        <end position="53"/>
    </location>
</feature>
<sequence>MSQPSWPGNPQAPVPAPPPADGVPRRPGAVLTAAVLGGVVAVVVLGVAVYTLVAGLAGASGGGEVAVVLLAGIVGLVGVVHVLGVVRLLHRRFPSTGTMALAGGVTVAVTGFGVFRSIRGRGDGPDLVTMLVWVGLAAVVIAMLVLITRPSVTRWVRAVHAHSRRLGQVPRS</sequence>
<evidence type="ECO:0000313" key="4">
    <source>
        <dbReference type="EMBL" id="SFC28028.1"/>
    </source>
</evidence>
<gene>
    <name evidence="3" type="ORF">SAMN02982929_03122</name>
    <name evidence="4" type="ORF">SAMN05216506_101362</name>
</gene>
<protein>
    <submittedName>
        <fullName evidence="3">Uncharacterized protein</fullName>
    </submittedName>
</protein>
<dbReference type="AlphaFoldDB" id="A0A1H6C6B3"/>
<accession>A0A1H6C6B3</accession>
<evidence type="ECO:0000313" key="6">
    <source>
        <dbReference type="Proteomes" id="UP000236729"/>
    </source>
</evidence>
<name>A0A1H6C6B3_9PSEU</name>
<keyword evidence="2" id="KW-1133">Transmembrane helix</keyword>
<feature type="compositionally biased region" description="Pro residues" evidence="1">
    <location>
        <begin position="10"/>
        <end position="21"/>
    </location>
</feature>
<feature type="region of interest" description="Disordered" evidence="1">
    <location>
        <begin position="1"/>
        <end position="23"/>
    </location>
</feature>
<feature type="transmembrane region" description="Helical" evidence="2">
    <location>
        <begin position="127"/>
        <end position="147"/>
    </location>
</feature>
<evidence type="ECO:0000256" key="2">
    <source>
        <dbReference type="SAM" id="Phobius"/>
    </source>
</evidence>
<evidence type="ECO:0000256" key="1">
    <source>
        <dbReference type="SAM" id="MobiDB-lite"/>
    </source>
</evidence>